<evidence type="ECO:0000256" key="1">
    <source>
        <dbReference type="SAM" id="Phobius"/>
    </source>
</evidence>
<name>K0TL01_THAOC</name>
<keyword evidence="1" id="KW-1133">Transmembrane helix</keyword>
<comment type="caution">
    <text evidence="2">The sequence shown here is derived from an EMBL/GenBank/DDBJ whole genome shotgun (WGS) entry which is preliminary data.</text>
</comment>
<feature type="transmembrane region" description="Helical" evidence="1">
    <location>
        <begin position="334"/>
        <end position="353"/>
    </location>
</feature>
<keyword evidence="1" id="KW-0812">Transmembrane</keyword>
<accession>K0TL01</accession>
<feature type="transmembrane region" description="Helical" evidence="1">
    <location>
        <begin position="207"/>
        <end position="226"/>
    </location>
</feature>
<dbReference type="AlphaFoldDB" id="K0TL01"/>
<proteinExistence type="predicted"/>
<gene>
    <name evidence="2" type="ORF">THAOC_03398</name>
</gene>
<keyword evidence="3" id="KW-1185">Reference proteome</keyword>
<reference evidence="2 3" key="1">
    <citation type="journal article" date="2012" name="Genome Biol.">
        <title>Genome and low-iron response of an oceanic diatom adapted to chronic iron limitation.</title>
        <authorList>
            <person name="Lommer M."/>
            <person name="Specht M."/>
            <person name="Roy A.S."/>
            <person name="Kraemer L."/>
            <person name="Andreson R."/>
            <person name="Gutowska M.A."/>
            <person name="Wolf J."/>
            <person name="Bergner S.V."/>
            <person name="Schilhabel M.B."/>
            <person name="Klostermeier U.C."/>
            <person name="Beiko R.G."/>
            <person name="Rosenstiel P."/>
            <person name="Hippler M."/>
            <person name="Laroche J."/>
        </authorList>
    </citation>
    <scope>NUCLEOTIDE SEQUENCE [LARGE SCALE GENOMIC DNA]</scope>
    <source>
        <strain evidence="2 3">CCMP1005</strain>
    </source>
</reference>
<organism evidence="2 3">
    <name type="scientific">Thalassiosira oceanica</name>
    <name type="common">Marine diatom</name>
    <dbReference type="NCBI Taxonomy" id="159749"/>
    <lineage>
        <taxon>Eukaryota</taxon>
        <taxon>Sar</taxon>
        <taxon>Stramenopiles</taxon>
        <taxon>Ochrophyta</taxon>
        <taxon>Bacillariophyta</taxon>
        <taxon>Coscinodiscophyceae</taxon>
        <taxon>Thalassiosirophycidae</taxon>
        <taxon>Thalassiosirales</taxon>
        <taxon>Thalassiosiraceae</taxon>
        <taxon>Thalassiosira</taxon>
    </lineage>
</organism>
<sequence>MRIVRDIFEALIAKCNGETLSIASAYLAEVRADDGLQLGTPTRRESTSRTELVPVNAAAPSKIAYVPTCLEAYMFGSNLTLSAAVRGNVALLATVEQLVAMNEASANGTIVECGMPRARCEMDCLPLRNKGKLGLYELTSHLHSSFETENESTESSEVFYLRSLRRLKGRASDQLSRTQASFRQLFDRAASHYFSAIEGLHGTAIRVALQVVSFVAVAAGGLSLLLEAKDWIRAASEALFNQVKDASVSLVSTSTTALGRQARSALFLASMSGLALLCFGRRLVATGITRLRRLKGRASDQLSRTQASFRQLFDRAASHYFSAIEGLHGTAIRVALQVVSFVAIAAGGLSLLLEAKDWVRAASEALFNQVKDASVSLVSRSTTALGRQTRSTTFDVAFYDFNGTSVSLVSTRRLQATYMSLG</sequence>
<feature type="transmembrane region" description="Helical" evidence="1">
    <location>
        <begin position="265"/>
        <end position="284"/>
    </location>
</feature>
<evidence type="ECO:0000313" key="3">
    <source>
        <dbReference type="Proteomes" id="UP000266841"/>
    </source>
</evidence>
<dbReference type="EMBL" id="AGNL01003274">
    <property type="protein sequence ID" value="EJK74896.1"/>
    <property type="molecule type" value="Genomic_DNA"/>
</dbReference>
<keyword evidence="1" id="KW-0472">Membrane</keyword>
<evidence type="ECO:0000313" key="2">
    <source>
        <dbReference type="EMBL" id="EJK74896.1"/>
    </source>
</evidence>
<dbReference type="Proteomes" id="UP000266841">
    <property type="component" value="Unassembled WGS sequence"/>
</dbReference>
<protein>
    <submittedName>
        <fullName evidence="2">Uncharacterized protein</fullName>
    </submittedName>
</protein>